<protein>
    <recommendedName>
        <fullName evidence="4">CUB domain-containing protein</fullName>
    </recommendedName>
</protein>
<sequence length="158" mass="18315">MLMSQRAFPVVIFLWSLSMTSICRCANLNHLKWKSKEHEPKKCYMDSCGPPFSYQFIPNPPRLDTECTILVDFEVAHDYFKGYFSYNIQGPGTLHFRDKVDATPPRPYLQGEHFHRNFTYLLPEFIPAGIPFHGNFTLINDIDQLLICGTVFCEFAPN</sequence>
<keyword evidence="1" id="KW-0732">Signal</keyword>
<comment type="caution">
    <text evidence="2">The sequence shown here is derived from an EMBL/GenBank/DDBJ whole genome shotgun (WGS) entry which is preliminary data.</text>
</comment>
<gene>
    <name evidence="2" type="ORF">HOLleu_19354</name>
</gene>
<dbReference type="EMBL" id="JAIZAY010000009">
    <property type="protein sequence ID" value="KAJ8035620.1"/>
    <property type="molecule type" value="Genomic_DNA"/>
</dbReference>
<feature type="chain" id="PRO_5040388816" description="CUB domain-containing protein" evidence="1">
    <location>
        <begin position="26"/>
        <end position="158"/>
    </location>
</feature>
<accession>A0A9Q1BZG3</accession>
<dbReference type="OrthoDB" id="10441015at2759"/>
<name>A0A9Q1BZG3_HOLLE</name>
<dbReference type="AlphaFoldDB" id="A0A9Q1BZG3"/>
<evidence type="ECO:0000256" key="1">
    <source>
        <dbReference type="SAM" id="SignalP"/>
    </source>
</evidence>
<evidence type="ECO:0000313" key="2">
    <source>
        <dbReference type="EMBL" id="KAJ8035620.1"/>
    </source>
</evidence>
<dbReference type="Proteomes" id="UP001152320">
    <property type="component" value="Chromosome 9"/>
</dbReference>
<evidence type="ECO:0008006" key="4">
    <source>
        <dbReference type="Google" id="ProtNLM"/>
    </source>
</evidence>
<organism evidence="2 3">
    <name type="scientific">Holothuria leucospilota</name>
    <name type="common">Black long sea cucumber</name>
    <name type="synonym">Mertensiothuria leucospilota</name>
    <dbReference type="NCBI Taxonomy" id="206669"/>
    <lineage>
        <taxon>Eukaryota</taxon>
        <taxon>Metazoa</taxon>
        <taxon>Echinodermata</taxon>
        <taxon>Eleutherozoa</taxon>
        <taxon>Echinozoa</taxon>
        <taxon>Holothuroidea</taxon>
        <taxon>Aspidochirotacea</taxon>
        <taxon>Aspidochirotida</taxon>
        <taxon>Holothuriidae</taxon>
        <taxon>Holothuria</taxon>
    </lineage>
</organism>
<reference evidence="2" key="1">
    <citation type="submission" date="2021-10" db="EMBL/GenBank/DDBJ databases">
        <title>Tropical sea cucumber genome reveals ecological adaptation and Cuvierian tubules defense mechanism.</title>
        <authorList>
            <person name="Chen T."/>
        </authorList>
    </citation>
    <scope>NUCLEOTIDE SEQUENCE</scope>
    <source>
        <strain evidence="2">Nanhai2018</strain>
        <tissue evidence="2">Muscle</tissue>
    </source>
</reference>
<keyword evidence="3" id="KW-1185">Reference proteome</keyword>
<evidence type="ECO:0000313" key="3">
    <source>
        <dbReference type="Proteomes" id="UP001152320"/>
    </source>
</evidence>
<proteinExistence type="predicted"/>
<feature type="signal peptide" evidence="1">
    <location>
        <begin position="1"/>
        <end position="25"/>
    </location>
</feature>